<evidence type="ECO:0000256" key="5">
    <source>
        <dbReference type="ARBA" id="ARBA00023101"/>
    </source>
</evidence>
<dbReference type="SUPFAM" id="SSF48056">
    <property type="entry name" value="Di-copper centre-containing domain"/>
    <property type="match status" value="1"/>
</dbReference>
<keyword evidence="4" id="KW-0186">Copper</keyword>
<organism evidence="10 11">
    <name type="scientific">Aspergillus chevalieri</name>
    <name type="common">Eurotium chevalieri</name>
    <dbReference type="NCBI Taxonomy" id="182096"/>
    <lineage>
        <taxon>Eukaryota</taxon>
        <taxon>Fungi</taxon>
        <taxon>Dikarya</taxon>
        <taxon>Ascomycota</taxon>
        <taxon>Pezizomycotina</taxon>
        <taxon>Eurotiomycetes</taxon>
        <taxon>Eurotiomycetidae</taxon>
        <taxon>Eurotiales</taxon>
        <taxon>Aspergillaceae</taxon>
        <taxon>Aspergillus</taxon>
        <taxon>Aspergillus subgen. Aspergillus</taxon>
    </lineage>
</organism>
<dbReference type="GO" id="GO:0004503">
    <property type="term" value="F:tyrosinase activity"/>
    <property type="evidence" value="ECO:0007669"/>
    <property type="project" value="UniProtKB-EC"/>
</dbReference>
<feature type="domain" description="Tyrosinase copper-binding" evidence="8">
    <location>
        <begin position="71"/>
        <end position="89"/>
    </location>
</feature>
<dbReference type="GO" id="GO:0042438">
    <property type="term" value="P:melanin biosynthetic process"/>
    <property type="evidence" value="ECO:0007669"/>
    <property type="project" value="UniProtKB-KW"/>
</dbReference>
<dbReference type="EMBL" id="AP024419">
    <property type="protein sequence ID" value="BCR88449.1"/>
    <property type="molecule type" value="Genomic_DNA"/>
</dbReference>
<gene>
    <name evidence="10" type="ORF">ACHE_41013A</name>
</gene>
<evidence type="ECO:0000313" key="10">
    <source>
        <dbReference type="EMBL" id="BCR88449.1"/>
    </source>
</evidence>
<sequence length="444" mass="50697">MTLTRRSITEVAKNPGQLDKLIHAFRKIQEADPGEPGNPNLKSFYVIAGLHGQPFRGAGYANSAWWGGYCHHGNVLFPTWHRAYLFHLERALQAVPGCQDVALPYWDEMEDELPEIFLRPKYKFTNEAYGTAPIDNPLHSYVLQQGFFDKLARYVKSEGNDEPKLQDYGKHTGYRTVRCPYSGLVGKDDLKETIQHNWMVDAMGMGYADKVLNENVKRWLHSGVIPGRDQWDSGYVGAKMDYQRSLEAPNYTVFSNITSAGRWNDDNISHVSSPDYRPQNLNKYVSPLERPHNSMHLAVGGHDFPDLKENEVRFKAANGDMGENDTAGFDPIFFFHHCFVDKVFWSWQEYNRKKIEVIPDYPGTSSVDEQGPTPKMVADSALDENTPLYPFKEDPVEDYGRYLTSVVSNFERKSFSVTLRTLTRACNDQDVASTRRLGYIIIII</sequence>
<proteinExistence type="inferred from homology"/>
<name>A0A7R7VQZ5_ASPCH</name>
<dbReference type="Pfam" id="PF00264">
    <property type="entry name" value="Tyrosinase"/>
    <property type="match status" value="1"/>
</dbReference>
<dbReference type="PRINTS" id="PR00092">
    <property type="entry name" value="TYROSINASE"/>
</dbReference>
<evidence type="ECO:0000256" key="6">
    <source>
        <dbReference type="ARBA" id="ARBA00048233"/>
    </source>
</evidence>
<dbReference type="PROSITE" id="PS00498">
    <property type="entry name" value="TYROSINASE_2"/>
    <property type="match status" value="1"/>
</dbReference>
<evidence type="ECO:0000256" key="4">
    <source>
        <dbReference type="ARBA" id="ARBA00023008"/>
    </source>
</evidence>
<evidence type="ECO:0000259" key="9">
    <source>
        <dbReference type="PROSITE" id="PS00498"/>
    </source>
</evidence>
<dbReference type="PANTHER" id="PTHR11474:SF76">
    <property type="entry name" value="SHKT DOMAIN-CONTAINING PROTEIN"/>
    <property type="match status" value="1"/>
</dbReference>
<feature type="domain" description="Tyrosinase copper-binding" evidence="9">
    <location>
        <begin position="330"/>
        <end position="341"/>
    </location>
</feature>
<dbReference type="KEGG" id="ache:ACHE_41013A"/>
<comment type="catalytic activity">
    <reaction evidence="6">
        <text>2 L-dopa + O2 = 2 L-dopaquinone + 2 H2O</text>
        <dbReference type="Rhea" id="RHEA:34287"/>
        <dbReference type="ChEBI" id="CHEBI:15377"/>
        <dbReference type="ChEBI" id="CHEBI:15379"/>
        <dbReference type="ChEBI" id="CHEBI:57504"/>
        <dbReference type="ChEBI" id="CHEBI:57924"/>
        <dbReference type="EC" id="1.14.18.1"/>
    </reaction>
</comment>
<comment type="similarity">
    <text evidence="1">Belongs to the tyrosinase family.</text>
</comment>
<dbReference type="AlphaFoldDB" id="A0A7R7VQZ5"/>
<accession>A0A7R7VQZ5</accession>
<dbReference type="PANTHER" id="PTHR11474">
    <property type="entry name" value="TYROSINASE FAMILY MEMBER"/>
    <property type="match status" value="1"/>
</dbReference>
<dbReference type="EC" id="1.14.18.1" evidence="2"/>
<keyword evidence="11" id="KW-1185">Reference proteome</keyword>
<dbReference type="InterPro" id="IPR002227">
    <property type="entry name" value="Tyrosinase_Cu-bd"/>
</dbReference>
<keyword evidence="3" id="KW-0479">Metal-binding</keyword>
<reference evidence="10" key="2">
    <citation type="submission" date="2021-02" db="EMBL/GenBank/DDBJ databases">
        <title>Aspergillus chevalieri M1 genome sequence.</title>
        <authorList>
            <person name="Kadooka C."/>
            <person name="Mori K."/>
            <person name="Futagami T."/>
        </authorList>
    </citation>
    <scope>NUCLEOTIDE SEQUENCE</scope>
    <source>
        <strain evidence="10">M1</strain>
    </source>
</reference>
<dbReference type="GO" id="GO:0046872">
    <property type="term" value="F:metal ion binding"/>
    <property type="evidence" value="ECO:0007669"/>
    <property type="project" value="UniProtKB-KW"/>
</dbReference>
<evidence type="ECO:0000256" key="2">
    <source>
        <dbReference type="ARBA" id="ARBA00011906"/>
    </source>
</evidence>
<keyword evidence="5" id="KW-0470">Melanin biosynthesis</keyword>
<dbReference type="PROSITE" id="PS00497">
    <property type="entry name" value="TYROSINASE_1"/>
    <property type="match status" value="1"/>
</dbReference>
<dbReference type="InterPro" id="IPR008922">
    <property type="entry name" value="Di-copper_centre_dom_sf"/>
</dbReference>
<reference evidence="10" key="1">
    <citation type="submission" date="2021-01" db="EMBL/GenBank/DDBJ databases">
        <authorList>
            <consortium name="Aspergillus chevalieri M1 genome sequencing consortium"/>
            <person name="Kazuki M."/>
            <person name="Futagami T."/>
        </authorList>
    </citation>
    <scope>NUCLEOTIDE SEQUENCE</scope>
    <source>
        <strain evidence="10">M1</strain>
    </source>
</reference>
<dbReference type="Proteomes" id="UP000637239">
    <property type="component" value="Chromosome 4"/>
</dbReference>
<dbReference type="GeneID" id="66982807"/>
<evidence type="ECO:0000259" key="8">
    <source>
        <dbReference type="PROSITE" id="PS00497"/>
    </source>
</evidence>
<evidence type="ECO:0000256" key="3">
    <source>
        <dbReference type="ARBA" id="ARBA00022723"/>
    </source>
</evidence>
<evidence type="ECO:0000256" key="1">
    <source>
        <dbReference type="ARBA" id="ARBA00009928"/>
    </source>
</evidence>
<dbReference type="Gene3D" id="1.10.1280.10">
    <property type="entry name" value="Di-copper center containing domain from catechol oxidase"/>
    <property type="match status" value="1"/>
</dbReference>
<evidence type="ECO:0000256" key="7">
    <source>
        <dbReference type="ARBA" id="ARBA00048881"/>
    </source>
</evidence>
<protein>
    <recommendedName>
        <fullName evidence="2">tyrosinase</fullName>
        <ecNumber evidence="2">1.14.18.1</ecNumber>
    </recommendedName>
</protein>
<comment type="catalytic activity">
    <reaction evidence="7">
        <text>L-tyrosine + O2 = L-dopaquinone + H2O</text>
        <dbReference type="Rhea" id="RHEA:18117"/>
        <dbReference type="ChEBI" id="CHEBI:15377"/>
        <dbReference type="ChEBI" id="CHEBI:15379"/>
        <dbReference type="ChEBI" id="CHEBI:57924"/>
        <dbReference type="ChEBI" id="CHEBI:58315"/>
        <dbReference type="EC" id="1.14.18.1"/>
    </reaction>
</comment>
<evidence type="ECO:0000313" key="11">
    <source>
        <dbReference type="Proteomes" id="UP000637239"/>
    </source>
</evidence>
<dbReference type="InterPro" id="IPR050316">
    <property type="entry name" value="Tyrosinase/Hemocyanin"/>
</dbReference>
<dbReference type="RefSeq" id="XP_043136971.1">
    <property type="nucleotide sequence ID" value="XM_043279276.1"/>
</dbReference>